<proteinExistence type="predicted"/>
<comment type="caution">
    <text evidence="1">The sequence shown here is derived from an EMBL/GenBank/DDBJ whole genome shotgun (WGS) entry which is preliminary data.</text>
</comment>
<dbReference type="EMBL" id="JACHGT010000021">
    <property type="protein sequence ID" value="MBB6039328.1"/>
    <property type="molecule type" value="Genomic_DNA"/>
</dbReference>
<gene>
    <name evidence="1" type="ORF">HNR73_007222</name>
</gene>
<keyword evidence="2" id="KW-1185">Reference proteome</keyword>
<protein>
    <submittedName>
        <fullName evidence="1">Uncharacterized protein</fullName>
    </submittedName>
</protein>
<accession>A0A841G050</accession>
<organism evidence="1 2">
    <name type="scientific">Phytomonospora endophytica</name>
    <dbReference type="NCBI Taxonomy" id="714109"/>
    <lineage>
        <taxon>Bacteria</taxon>
        <taxon>Bacillati</taxon>
        <taxon>Actinomycetota</taxon>
        <taxon>Actinomycetes</taxon>
        <taxon>Micromonosporales</taxon>
        <taxon>Micromonosporaceae</taxon>
        <taxon>Phytomonospora</taxon>
    </lineage>
</organism>
<dbReference type="RefSeq" id="WP_184792421.1">
    <property type="nucleotide sequence ID" value="NZ_BONT01000077.1"/>
</dbReference>
<dbReference type="AlphaFoldDB" id="A0A841G050"/>
<evidence type="ECO:0000313" key="1">
    <source>
        <dbReference type="EMBL" id="MBB6039328.1"/>
    </source>
</evidence>
<dbReference type="Proteomes" id="UP000548476">
    <property type="component" value="Unassembled WGS sequence"/>
</dbReference>
<reference evidence="1 2" key="1">
    <citation type="submission" date="2020-08" db="EMBL/GenBank/DDBJ databases">
        <title>Genomic Encyclopedia of Type Strains, Phase IV (KMG-IV): sequencing the most valuable type-strain genomes for metagenomic binning, comparative biology and taxonomic classification.</title>
        <authorList>
            <person name="Goeker M."/>
        </authorList>
    </citation>
    <scope>NUCLEOTIDE SEQUENCE [LARGE SCALE GENOMIC DNA]</scope>
    <source>
        <strain evidence="1 2">YIM 65646</strain>
    </source>
</reference>
<name>A0A841G050_9ACTN</name>
<evidence type="ECO:0000313" key="2">
    <source>
        <dbReference type="Proteomes" id="UP000548476"/>
    </source>
</evidence>
<sequence>MSDIETLWDEYQKHQRIKGGRCSCSASSYPCRWRADVRDAMLKLGVDPLVDERKAPA</sequence>